<proteinExistence type="predicted"/>
<sequence length="177" mass="17972">MTSRFVMIALAASAAIALSACSDGPSTGTPRPATETTTTSTSVGKDTASLAETDPCSLLTSSEASELGASGTPKREKVGTADVCKWRKPGEGNFDVSVRANLGLEQVKPDGGQIADLTVGKGNRKAKKVSGDGSGVCIIALDVSPSSRVDVSALGRPNEDSCPVALKLAELVDPKLP</sequence>
<evidence type="ECO:0000256" key="1">
    <source>
        <dbReference type="SAM" id="MobiDB-lite"/>
    </source>
</evidence>
<dbReference type="EMBL" id="BAABBE010000034">
    <property type="protein sequence ID" value="GAA3678596.1"/>
    <property type="molecule type" value="Genomic_DNA"/>
</dbReference>
<accession>A0ABP7C714</accession>
<evidence type="ECO:0000313" key="3">
    <source>
        <dbReference type="EMBL" id="GAA3678596.1"/>
    </source>
</evidence>
<dbReference type="Proteomes" id="UP001500711">
    <property type="component" value="Unassembled WGS sequence"/>
</dbReference>
<feature type="compositionally biased region" description="Low complexity" evidence="1">
    <location>
        <begin position="22"/>
        <end position="42"/>
    </location>
</feature>
<dbReference type="PROSITE" id="PS51257">
    <property type="entry name" value="PROKAR_LIPOPROTEIN"/>
    <property type="match status" value="1"/>
</dbReference>
<feature type="signal peptide" evidence="2">
    <location>
        <begin position="1"/>
        <end position="22"/>
    </location>
</feature>
<dbReference type="InterPro" id="IPR024520">
    <property type="entry name" value="DUF3558"/>
</dbReference>
<evidence type="ECO:0000313" key="4">
    <source>
        <dbReference type="Proteomes" id="UP001500711"/>
    </source>
</evidence>
<dbReference type="Pfam" id="PF12079">
    <property type="entry name" value="DUF3558"/>
    <property type="match status" value="1"/>
</dbReference>
<organism evidence="3 4">
    <name type="scientific">Lentzea roselyniae</name>
    <dbReference type="NCBI Taxonomy" id="531940"/>
    <lineage>
        <taxon>Bacteria</taxon>
        <taxon>Bacillati</taxon>
        <taxon>Actinomycetota</taxon>
        <taxon>Actinomycetes</taxon>
        <taxon>Pseudonocardiales</taxon>
        <taxon>Pseudonocardiaceae</taxon>
        <taxon>Lentzea</taxon>
    </lineage>
</organism>
<comment type="caution">
    <text evidence="3">The sequence shown here is derived from an EMBL/GenBank/DDBJ whole genome shotgun (WGS) entry which is preliminary data.</text>
</comment>
<name>A0ABP7C714_9PSEU</name>
<protein>
    <submittedName>
        <fullName evidence="3">DUF3558 domain-containing protein</fullName>
    </submittedName>
</protein>
<gene>
    <name evidence="3" type="ORF">GCM10022267_76710</name>
</gene>
<keyword evidence="4" id="KW-1185">Reference proteome</keyword>
<keyword evidence="2" id="KW-0732">Signal</keyword>
<reference evidence="4" key="1">
    <citation type="journal article" date="2019" name="Int. J. Syst. Evol. Microbiol.">
        <title>The Global Catalogue of Microorganisms (GCM) 10K type strain sequencing project: providing services to taxonomists for standard genome sequencing and annotation.</title>
        <authorList>
            <consortium name="The Broad Institute Genomics Platform"/>
            <consortium name="The Broad Institute Genome Sequencing Center for Infectious Disease"/>
            <person name="Wu L."/>
            <person name="Ma J."/>
        </authorList>
    </citation>
    <scope>NUCLEOTIDE SEQUENCE [LARGE SCALE GENOMIC DNA]</scope>
    <source>
        <strain evidence="4">JCM 17494</strain>
    </source>
</reference>
<feature type="chain" id="PRO_5045510982" evidence="2">
    <location>
        <begin position="23"/>
        <end position="177"/>
    </location>
</feature>
<feature type="region of interest" description="Disordered" evidence="1">
    <location>
        <begin position="22"/>
        <end position="49"/>
    </location>
</feature>
<evidence type="ECO:0000256" key="2">
    <source>
        <dbReference type="SAM" id="SignalP"/>
    </source>
</evidence>